<keyword evidence="4" id="KW-1185">Reference proteome</keyword>
<protein>
    <submittedName>
        <fullName evidence="3">Phosphodiester glycosidase family protein</fullName>
    </submittedName>
</protein>
<dbReference type="PANTHER" id="PTHR40446">
    <property type="entry name" value="N-ACETYLGLUCOSAMINE-1-PHOSPHODIESTER ALPHA-N-ACETYLGLUCOSAMINIDASE"/>
    <property type="match status" value="1"/>
</dbReference>
<gene>
    <name evidence="3" type="ORF">ACFO8L_00015</name>
</gene>
<dbReference type="EMBL" id="JBHSFN010000001">
    <property type="protein sequence ID" value="MFC4584436.1"/>
    <property type="molecule type" value="Genomic_DNA"/>
</dbReference>
<name>A0ABV9E4Q3_9ACTN</name>
<dbReference type="GO" id="GO:0016798">
    <property type="term" value="F:hydrolase activity, acting on glycosyl bonds"/>
    <property type="evidence" value="ECO:0007669"/>
    <property type="project" value="UniProtKB-KW"/>
</dbReference>
<evidence type="ECO:0000259" key="2">
    <source>
        <dbReference type="Pfam" id="PF09992"/>
    </source>
</evidence>
<comment type="caution">
    <text evidence="3">The sequence shown here is derived from an EMBL/GenBank/DDBJ whole genome shotgun (WGS) entry which is preliminary data.</text>
</comment>
<reference evidence="4" key="1">
    <citation type="journal article" date="2019" name="Int. J. Syst. Evol. Microbiol.">
        <title>The Global Catalogue of Microorganisms (GCM) 10K type strain sequencing project: providing services to taxonomists for standard genome sequencing and annotation.</title>
        <authorList>
            <consortium name="The Broad Institute Genomics Platform"/>
            <consortium name="The Broad Institute Genome Sequencing Center for Infectious Disease"/>
            <person name="Wu L."/>
            <person name="Ma J."/>
        </authorList>
    </citation>
    <scope>NUCLEOTIDE SEQUENCE [LARGE SCALE GENOMIC DNA]</scope>
    <source>
        <strain evidence="4">CCUG 49560</strain>
    </source>
</reference>
<evidence type="ECO:0000313" key="3">
    <source>
        <dbReference type="EMBL" id="MFC4584436.1"/>
    </source>
</evidence>
<keyword evidence="1" id="KW-0732">Signal</keyword>
<accession>A0ABV9E4Q3</accession>
<keyword evidence="3" id="KW-0378">Hydrolase</keyword>
<dbReference type="Pfam" id="PF09992">
    <property type="entry name" value="NAGPA"/>
    <property type="match status" value="1"/>
</dbReference>
<sequence length="492" mass="51829">MPRRLTAGLAVLSLLATVAPASAYAETATRPARTELPTTGFPLGEPGAVTQKKKAVTAGIDLFTVLHGKPADGYTVSLLMKGKDFGSQSDAEAVAETARNAGFEVGVQQFTRPGVADYPEGVAYTVRLGLWTLKQRKEAEKVVKQLKDANIKAKVDFLGDDGLQTTGPWDMRVLTVDPRAFGGSYHASLGTSVAKRETPSSMAKRAGAIAAVNGGFFNIHTDKNLRGEPVGISVVDGRLLSEALVGRSALILKRDTARITEVKSTVTASSADGERTTINGVNRVAASDELVLYTDEFGAKTPADEGAEAVLDDKGQVLELRPAGGKIARGTRVLHGTGIMSDWVWSHAWETWKLKITTKVTDLRNGKGIPLTPETSIIGGGVGLVRDGHPRIIAQADGQANVNMILRRHPRTMAGVTKSGKLILVTVDGRKPGVTVGASMVEAAQLMLWLGARQAINLDGGGSSAMVVKGKVVNHPSDGVERGVGDALLILP</sequence>
<evidence type="ECO:0000256" key="1">
    <source>
        <dbReference type="SAM" id="SignalP"/>
    </source>
</evidence>
<feature type="signal peptide" evidence="1">
    <location>
        <begin position="1"/>
        <end position="23"/>
    </location>
</feature>
<feature type="domain" description="Phosphodiester glycosidase" evidence="2">
    <location>
        <begin position="367"/>
        <end position="490"/>
    </location>
</feature>
<keyword evidence="3" id="KW-0326">Glycosidase</keyword>
<feature type="chain" id="PRO_5045180811" evidence="1">
    <location>
        <begin position="24"/>
        <end position="492"/>
    </location>
</feature>
<dbReference type="InterPro" id="IPR018711">
    <property type="entry name" value="NAGPA"/>
</dbReference>
<evidence type="ECO:0000313" key="4">
    <source>
        <dbReference type="Proteomes" id="UP001595891"/>
    </source>
</evidence>
<organism evidence="3 4">
    <name type="scientific">Sphaerisporangium corydalis</name>
    <dbReference type="NCBI Taxonomy" id="1441875"/>
    <lineage>
        <taxon>Bacteria</taxon>
        <taxon>Bacillati</taxon>
        <taxon>Actinomycetota</taxon>
        <taxon>Actinomycetes</taxon>
        <taxon>Streptosporangiales</taxon>
        <taxon>Streptosporangiaceae</taxon>
        <taxon>Sphaerisporangium</taxon>
    </lineage>
</organism>
<dbReference type="PANTHER" id="PTHR40446:SF2">
    <property type="entry name" value="N-ACETYLGLUCOSAMINE-1-PHOSPHODIESTER ALPHA-N-ACETYLGLUCOSAMINIDASE"/>
    <property type="match status" value="1"/>
</dbReference>
<proteinExistence type="predicted"/>
<dbReference type="Proteomes" id="UP001595891">
    <property type="component" value="Unassembled WGS sequence"/>
</dbReference>
<dbReference type="RefSeq" id="WP_262841745.1">
    <property type="nucleotide sequence ID" value="NZ_JANZYP010000007.1"/>
</dbReference>